<keyword evidence="3" id="KW-0812">Transmembrane</keyword>
<feature type="coiled-coil region" evidence="1">
    <location>
        <begin position="28"/>
        <end position="55"/>
    </location>
</feature>
<feature type="region of interest" description="Disordered" evidence="2">
    <location>
        <begin position="1"/>
        <end position="20"/>
    </location>
</feature>
<dbReference type="Proteomes" id="UP001233172">
    <property type="component" value="Unassembled WGS sequence"/>
</dbReference>
<organism evidence="4 5">
    <name type="scientific">Biomphalaria pfeifferi</name>
    <name type="common">Bloodfluke planorb</name>
    <name type="synonym">Freshwater snail</name>
    <dbReference type="NCBI Taxonomy" id="112525"/>
    <lineage>
        <taxon>Eukaryota</taxon>
        <taxon>Metazoa</taxon>
        <taxon>Spiralia</taxon>
        <taxon>Lophotrochozoa</taxon>
        <taxon>Mollusca</taxon>
        <taxon>Gastropoda</taxon>
        <taxon>Heterobranchia</taxon>
        <taxon>Euthyneura</taxon>
        <taxon>Panpulmonata</taxon>
        <taxon>Hygrophila</taxon>
        <taxon>Lymnaeoidea</taxon>
        <taxon>Planorbidae</taxon>
        <taxon>Biomphalaria</taxon>
    </lineage>
</organism>
<reference evidence="4" key="1">
    <citation type="journal article" date="2023" name="PLoS Negl. Trop. Dis.">
        <title>A genome sequence for Biomphalaria pfeifferi, the major vector snail for the human-infecting parasite Schistosoma mansoni.</title>
        <authorList>
            <person name="Bu L."/>
            <person name="Lu L."/>
            <person name="Laidemitt M.R."/>
            <person name="Zhang S.M."/>
            <person name="Mutuku M."/>
            <person name="Mkoji G."/>
            <person name="Steinauer M."/>
            <person name="Loker E.S."/>
        </authorList>
    </citation>
    <scope>NUCLEOTIDE SEQUENCE</scope>
    <source>
        <strain evidence="4">KasaAsao</strain>
    </source>
</reference>
<feature type="compositionally biased region" description="Polar residues" evidence="2">
    <location>
        <begin position="147"/>
        <end position="169"/>
    </location>
</feature>
<evidence type="ECO:0000256" key="3">
    <source>
        <dbReference type="SAM" id="Phobius"/>
    </source>
</evidence>
<dbReference type="AlphaFoldDB" id="A0AAD8ANI9"/>
<evidence type="ECO:0000256" key="2">
    <source>
        <dbReference type="SAM" id="MobiDB-lite"/>
    </source>
</evidence>
<feature type="region of interest" description="Disordered" evidence="2">
    <location>
        <begin position="103"/>
        <end position="169"/>
    </location>
</feature>
<name>A0AAD8ANI9_BIOPF</name>
<feature type="transmembrane region" description="Helical" evidence="3">
    <location>
        <begin position="61"/>
        <end position="83"/>
    </location>
</feature>
<dbReference type="EMBL" id="JASAOG010000445">
    <property type="protein sequence ID" value="KAK0039476.1"/>
    <property type="molecule type" value="Genomic_DNA"/>
</dbReference>
<reference evidence="4" key="2">
    <citation type="submission" date="2023-04" db="EMBL/GenBank/DDBJ databases">
        <authorList>
            <person name="Bu L."/>
            <person name="Lu L."/>
            <person name="Laidemitt M.R."/>
            <person name="Zhang S.M."/>
            <person name="Mutuku M."/>
            <person name="Mkoji G."/>
            <person name="Steinauer M."/>
            <person name="Loker E.S."/>
        </authorList>
    </citation>
    <scope>NUCLEOTIDE SEQUENCE</scope>
    <source>
        <strain evidence="4">KasaAsao</strain>
        <tissue evidence="4">Whole Snail</tissue>
    </source>
</reference>
<gene>
    <name evidence="4" type="ORF">Bpfe_031063</name>
</gene>
<keyword evidence="3" id="KW-1133">Transmembrane helix</keyword>
<keyword evidence="3" id="KW-0472">Membrane</keyword>
<keyword evidence="5" id="KW-1185">Reference proteome</keyword>
<evidence type="ECO:0000256" key="1">
    <source>
        <dbReference type="SAM" id="Coils"/>
    </source>
</evidence>
<keyword evidence="1" id="KW-0175">Coiled coil</keyword>
<evidence type="ECO:0000313" key="5">
    <source>
        <dbReference type="Proteomes" id="UP001233172"/>
    </source>
</evidence>
<evidence type="ECO:0000313" key="4">
    <source>
        <dbReference type="EMBL" id="KAK0039476.1"/>
    </source>
</evidence>
<sequence>MSTQPGQAQHPFESTPPSVAPAEQQVVFLALVQEMRGQRETLEKAQEQAARERKSEHRWRIAFQLLFFGAPIFFGLVYFLFFLSTTGFRWGPLATPLRSCVSKERSPRRSVPRPTISFPFSPKRSRTVPSRLSCCPSTALAVPRSKPNASLRQSTAFARSTPTHRCSDQ</sequence>
<comment type="caution">
    <text evidence="4">The sequence shown here is derived from an EMBL/GenBank/DDBJ whole genome shotgun (WGS) entry which is preliminary data.</text>
</comment>
<accession>A0AAD8ANI9</accession>
<proteinExistence type="predicted"/>
<protein>
    <submittedName>
        <fullName evidence="4">S49 family peptidase</fullName>
    </submittedName>
</protein>